<organism evidence="1 2">
    <name type="scientific">Suillus fuscotomentosus</name>
    <dbReference type="NCBI Taxonomy" id="1912939"/>
    <lineage>
        <taxon>Eukaryota</taxon>
        <taxon>Fungi</taxon>
        <taxon>Dikarya</taxon>
        <taxon>Basidiomycota</taxon>
        <taxon>Agaricomycotina</taxon>
        <taxon>Agaricomycetes</taxon>
        <taxon>Agaricomycetidae</taxon>
        <taxon>Boletales</taxon>
        <taxon>Suillineae</taxon>
        <taxon>Suillaceae</taxon>
        <taxon>Suillus</taxon>
    </lineage>
</organism>
<accession>A0AAD4E9L9</accession>
<sequence length="211" mass="24208">MDNLTHGHTSSGRLQLSKLETLEDHIYQALLRRVNLDITDISSRFTAWDDESSLHPLLNFKAQAIHHINVQGLTYSSFRNHSGNSFVLFQVPTVPDQSSTRTARQVQEVFMHERVTADGSSMQESFFVVKEYRSLSPAHSHLDPFEAIEHLDAKLYYNYFTDDAHVLQLSNIVSHFSSFIYIPNGIEEHCIVVRSLDRLCGFILKWIIAQC</sequence>
<comment type="caution">
    <text evidence="1">The sequence shown here is derived from an EMBL/GenBank/DDBJ whole genome shotgun (WGS) entry which is preliminary data.</text>
</comment>
<name>A0AAD4E9L9_9AGAM</name>
<evidence type="ECO:0000313" key="2">
    <source>
        <dbReference type="Proteomes" id="UP001195769"/>
    </source>
</evidence>
<proteinExistence type="predicted"/>
<dbReference type="GeneID" id="64661231"/>
<protein>
    <submittedName>
        <fullName evidence="1">Uncharacterized protein</fullName>
    </submittedName>
</protein>
<dbReference type="RefSeq" id="XP_041226464.1">
    <property type="nucleotide sequence ID" value="XM_041366933.1"/>
</dbReference>
<dbReference type="Proteomes" id="UP001195769">
    <property type="component" value="Unassembled WGS sequence"/>
</dbReference>
<keyword evidence="2" id="KW-1185">Reference proteome</keyword>
<dbReference type="AlphaFoldDB" id="A0AAD4E9L9"/>
<reference evidence="1" key="1">
    <citation type="journal article" date="2020" name="New Phytol.">
        <title>Comparative genomics reveals dynamic genome evolution in host specialist ectomycorrhizal fungi.</title>
        <authorList>
            <person name="Lofgren L.A."/>
            <person name="Nguyen N.H."/>
            <person name="Vilgalys R."/>
            <person name="Ruytinx J."/>
            <person name="Liao H.L."/>
            <person name="Branco S."/>
            <person name="Kuo A."/>
            <person name="LaButti K."/>
            <person name="Lipzen A."/>
            <person name="Andreopoulos W."/>
            <person name="Pangilinan J."/>
            <person name="Riley R."/>
            <person name="Hundley H."/>
            <person name="Na H."/>
            <person name="Barry K."/>
            <person name="Grigoriev I.V."/>
            <person name="Stajich J.E."/>
            <person name="Kennedy P.G."/>
        </authorList>
    </citation>
    <scope>NUCLEOTIDE SEQUENCE</scope>
    <source>
        <strain evidence="1">FC203</strain>
    </source>
</reference>
<dbReference type="EMBL" id="JABBWK010000024">
    <property type="protein sequence ID" value="KAG1900888.1"/>
    <property type="molecule type" value="Genomic_DNA"/>
</dbReference>
<evidence type="ECO:0000313" key="1">
    <source>
        <dbReference type="EMBL" id="KAG1900888.1"/>
    </source>
</evidence>
<gene>
    <name evidence="1" type="ORF">F5891DRAFT_1187982</name>
</gene>